<comment type="caution">
    <text evidence="1">The sequence shown here is derived from an EMBL/GenBank/DDBJ whole genome shotgun (WGS) entry which is preliminary data.</text>
</comment>
<gene>
    <name evidence="1" type="ORF">SteCoe_36756</name>
</gene>
<accession>A0A1R2APG1</accession>
<reference evidence="1 2" key="1">
    <citation type="submission" date="2016-11" db="EMBL/GenBank/DDBJ databases">
        <title>The macronuclear genome of Stentor coeruleus: a giant cell with tiny introns.</title>
        <authorList>
            <person name="Slabodnick M."/>
            <person name="Ruby J.G."/>
            <person name="Reiff S.B."/>
            <person name="Swart E.C."/>
            <person name="Gosai S."/>
            <person name="Prabakaran S."/>
            <person name="Witkowska E."/>
            <person name="Larue G.E."/>
            <person name="Fisher S."/>
            <person name="Freeman R.M."/>
            <person name="Gunawardena J."/>
            <person name="Chu W."/>
            <person name="Stover N.A."/>
            <person name="Gregory B.D."/>
            <person name="Nowacki M."/>
            <person name="Derisi J."/>
            <person name="Roy S.W."/>
            <person name="Marshall W.F."/>
            <person name="Sood P."/>
        </authorList>
    </citation>
    <scope>NUCLEOTIDE SEQUENCE [LARGE SCALE GENOMIC DNA]</scope>
    <source>
        <strain evidence="1">WM001</strain>
    </source>
</reference>
<protein>
    <submittedName>
        <fullName evidence="1">Uncharacterized protein</fullName>
    </submittedName>
</protein>
<sequence>MGCGKSRSASKRASTSNIIQNNTEKCNQRVLSVRISGTIKHNKGLYMVSEVAASQEYSRKNSSIDSMKFHVIRADSISLTY</sequence>
<organism evidence="1 2">
    <name type="scientific">Stentor coeruleus</name>
    <dbReference type="NCBI Taxonomy" id="5963"/>
    <lineage>
        <taxon>Eukaryota</taxon>
        <taxon>Sar</taxon>
        <taxon>Alveolata</taxon>
        <taxon>Ciliophora</taxon>
        <taxon>Postciliodesmatophora</taxon>
        <taxon>Heterotrichea</taxon>
        <taxon>Heterotrichida</taxon>
        <taxon>Stentoridae</taxon>
        <taxon>Stentor</taxon>
    </lineage>
</organism>
<name>A0A1R2APG1_9CILI</name>
<dbReference type="EMBL" id="MPUH01001727">
    <property type="protein sequence ID" value="OMJ66411.1"/>
    <property type="molecule type" value="Genomic_DNA"/>
</dbReference>
<proteinExistence type="predicted"/>
<evidence type="ECO:0000313" key="2">
    <source>
        <dbReference type="Proteomes" id="UP000187209"/>
    </source>
</evidence>
<keyword evidence="2" id="KW-1185">Reference proteome</keyword>
<dbReference type="AlphaFoldDB" id="A0A1R2APG1"/>
<evidence type="ECO:0000313" key="1">
    <source>
        <dbReference type="EMBL" id="OMJ66411.1"/>
    </source>
</evidence>
<dbReference type="Proteomes" id="UP000187209">
    <property type="component" value="Unassembled WGS sequence"/>
</dbReference>